<keyword evidence="3" id="KW-1185">Reference proteome</keyword>
<keyword evidence="1" id="KW-0472">Membrane</keyword>
<feature type="transmembrane region" description="Helical" evidence="1">
    <location>
        <begin position="6"/>
        <end position="23"/>
    </location>
</feature>
<comment type="caution">
    <text evidence="2">The sequence shown here is derived from an EMBL/GenBank/DDBJ whole genome shotgun (WGS) entry which is preliminary data.</text>
</comment>
<evidence type="ECO:0000256" key="1">
    <source>
        <dbReference type="SAM" id="Phobius"/>
    </source>
</evidence>
<proteinExistence type="predicted"/>
<evidence type="ECO:0000313" key="2">
    <source>
        <dbReference type="EMBL" id="GKU89617.1"/>
    </source>
</evidence>
<dbReference type="Proteomes" id="UP001054252">
    <property type="component" value="Unassembled WGS sequence"/>
</dbReference>
<dbReference type="AlphaFoldDB" id="A0AAV5HLF3"/>
<dbReference type="EMBL" id="BPVZ01000003">
    <property type="protein sequence ID" value="GKU89617.1"/>
    <property type="molecule type" value="Genomic_DNA"/>
</dbReference>
<accession>A0AAV5HLF3</accession>
<feature type="transmembrane region" description="Helical" evidence="1">
    <location>
        <begin position="35"/>
        <end position="58"/>
    </location>
</feature>
<evidence type="ECO:0000313" key="3">
    <source>
        <dbReference type="Proteomes" id="UP001054252"/>
    </source>
</evidence>
<organism evidence="2 3">
    <name type="scientific">Rubroshorea leprosula</name>
    <dbReference type="NCBI Taxonomy" id="152421"/>
    <lineage>
        <taxon>Eukaryota</taxon>
        <taxon>Viridiplantae</taxon>
        <taxon>Streptophyta</taxon>
        <taxon>Embryophyta</taxon>
        <taxon>Tracheophyta</taxon>
        <taxon>Spermatophyta</taxon>
        <taxon>Magnoliopsida</taxon>
        <taxon>eudicotyledons</taxon>
        <taxon>Gunneridae</taxon>
        <taxon>Pentapetalae</taxon>
        <taxon>rosids</taxon>
        <taxon>malvids</taxon>
        <taxon>Malvales</taxon>
        <taxon>Dipterocarpaceae</taxon>
        <taxon>Rubroshorea</taxon>
    </lineage>
</organism>
<reference evidence="2 3" key="1">
    <citation type="journal article" date="2021" name="Commun. Biol.">
        <title>The genome of Shorea leprosula (Dipterocarpaceae) highlights the ecological relevance of drought in aseasonal tropical rainforests.</title>
        <authorList>
            <person name="Ng K.K.S."/>
            <person name="Kobayashi M.J."/>
            <person name="Fawcett J.A."/>
            <person name="Hatakeyama M."/>
            <person name="Paape T."/>
            <person name="Ng C.H."/>
            <person name="Ang C.C."/>
            <person name="Tnah L.H."/>
            <person name="Lee C.T."/>
            <person name="Nishiyama T."/>
            <person name="Sese J."/>
            <person name="O'Brien M.J."/>
            <person name="Copetti D."/>
            <person name="Mohd Noor M.I."/>
            <person name="Ong R.C."/>
            <person name="Putra M."/>
            <person name="Sireger I.Z."/>
            <person name="Indrioko S."/>
            <person name="Kosugi Y."/>
            <person name="Izuno A."/>
            <person name="Isagi Y."/>
            <person name="Lee S.L."/>
            <person name="Shimizu K.K."/>
        </authorList>
    </citation>
    <scope>NUCLEOTIDE SEQUENCE [LARGE SCALE GENOMIC DNA]</scope>
    <source>
        <strain evidence="2">214</strain>
    </source>
</reference>
<keyword evidence="1" id="KW-0812">Transmembrane</keyword>
<keyword evidence="1" id="KW-1133">Transmembrane helix</keyword>
<protein>
    <submittedName>
        <fullName evidence="2">Uncharacterized protein</fullName>
    </submittedName>
</protein>
<sequence length="96" mass="10898">MADIFFLLSSSSATRFCSFFFSLHRLHTPLGKPNFRICFALFLPSAALALWVRISLIFDFPNFPLHFLPAFPQTRQLRTCLLNSGSKTRGTVNQGE</sequence>
<gene>
    <name evidence="2" type="ORF">SLEP1_g3736</name>
</gene>
<name>A0AAV5HLF3_9ROSI</name>